<evidence type="ECO:0000313" key="8">
    <source>
        <dbReference type="EMBL" id="RMX76055.1"/>
    </source>
</evidence>
<dbReference type="AlphaFoldDB" id="A0A3M6WC09"/>
<evidence type="ECO:0000256" key="4">
    <source>
        <dbReference type="ARBA" id="ARBA00022801"/>
    </source>
</evidence>
<dbReference type="GO" id="GO:0016788">
    <property type="term" value="F:hydrolase activity, acting on ester bonds"/>
    <property type="evidence" value="ECO:0007669"/>
    <property type="project" value="TreeGrafter"/>
</dbReference>
<evidence type="ECO:0000256" key="3">
    <source>
        <dbReference type="ARBA" id="ARBA00022723"/>
    </source>
</evidence>
<protein>
    <recommendedName>
        <fullName evidence="7">DUF1907 domain-containing protein</fullName>
    </recommendedName>
</protein>
<evidence type="ECO:0000259" key="7">
    <source>
        <dbReference type="SMART" id="SM01168"/>
    </source>
</evidence>
<dbReference type="CDD" id="cd17298">
    <property type="entry name" value="DUF1907"/>
    <property type="match status" value="1"/>
</dbReference>
<evidence type="ECO:0000256" key="5">
    <source>
        <dbReference type="ARBA" id="ARBA00022833"/>
    </source>
</evidence>
<keyword evidence="5" id="KW-0862">Zinc</keyword>
<proteinExistence type="predicted"/>
<dbReference type="VEuPathDB" id="FungiDB:BTJ68_00352"/>
<dbReference type="GO" id="GO:0005634">
    <property type="term" value="C:nucleus"/>
    <property type="evidence" value="ECO:0007669"/>
    <property type="project" value="UniProtKB-SubCell"/>
</dbReference>
<dbReference type="SMART" id="SM01168">
    <property type="entry name" value="DUF1907"/>
    <property type="match status" value="1"/>
</dbReference>
<evidence type="ECO:0000313" key="9">
    <source>
        <dbReference type="EMBL" id="RMY03456.1"/>
    </source>
</evidence>
<dbReference type="Proteomes" id="UP000281245">
    <property type="component" value="Unassembled WGS sequence"/>
</dbReference>
<keyword evidence="3" id="KW-0479">Metal-binding</keyword>
<comment type="subcellular location">
    <subcellularLocation>
        <location evidence="1">Nucleus</location>
    </subcellularLocation>
</comment>
<reference evidence="10 11" key="1">
    <citation type="journal article" date="2018" name="BMC Genomics">
        <title>Genomic evidence for intraspecific hybridization in a clonal and extremely halotolerant yeast.</title>
        <authorList>
            <person name="Gostincar C."/>
            <person name="Stajich J.E."/>
            <person name="Zupancic J."/>
            <person name="Zalar P."/>
            <person name="Gunde-Cimerman N."/>
        </authorList>
    </citation>
    <scope>NUCLEOTIDE SEQUENCE [LARGE SCALE GENOMIC DNA]</scope>
    <source>
        <strain evidence="9 11">EXF-6654</strain>
        <strain evidence="8 10">EXF-6656</strain>
    </source>
</reference>
<evidence type="ECO:0000313" key="11">
    <source>
        <dbReference type="Proteomes" id="UP000282582"/>
    </source>
</evidence>
<dbReference type="PANTHER" id="PTHR13204:SF1">
    <property type="entry name" value="ESTER HYDROLASE C11ORF54"/>
    <property type="match status" value="1"/>
</dbReference>
<dbReference type="GO" id="GO:0008270">
    <property type="term" value="F:zinc ion binding"/>
    <property type="evidence" value="ECO:0007669"/>
    <property type="project" value="TreeGrafter"/>
</dbReference>
<dbReference type="InterPro" id="IPR015021">
    <property type="entry name" value="C11orf54_DUF1907"/>
</dbReference>
<comment type="caution">
    <text evidence="8">The sequence shown here is derived from an EMBL/GenBank/DDBJ whole genome shotgun (WGS) entry which is preliminary data.</text>
</comment>
<dbReference type="EMBL" id="QWIJ01001180">
    <property type="protein sequence ID" value="RMX76055.1"/>
    <property type="molecule type" value="Genomic_DNA"/>
</dbReference>
<dbReference type="SUPFAM" id="SSF117856">
    <property type="entry name" value="AF0104/ALDC/Ptd012-like"/>
    <property type="match status" value="1"/>
</dbReference>
<keyword evidence="4" id="KW-0378">Hydrolase</keyword>
<gene>
    <name evidence="9" type="ORF">D0868_07453</name>
    <name evidence="8" type="ORF">D0869_11067</name>
</gene>
<dbReference type="PANTHER" id="PTHR13204">
    <property type="entry name" value="PTD012 PROTEIN"/>
    <property type="match status" value="1"/>
</dbReference>
<name>A0A3M6WC09_HORWE</name>
<dbReference type="EMBL" id="QWIK01000613">
    <property type="protein sequence ID" value="RMY03456.1"/>
    <property type="molecule type" value="Genomic_DNA"/>
</dbReference>
<accession>A0A3M6WC09</accession>
<dbReference type="Proteomes" id="UP000282582">
    <property type="component" value="Unassembled WGS sequence"/>
</dbReference>
<keyword evidence="6" id="KW-0539">Nucleus</keyword>
<evidence type="ECO:0000256" key="2">
    <source>
        <dbReference type="ARBA" id="ARBA00011245"/>
    </source>
</evidence>
<comment type="subunit">
    <text evidence="2">Monomer.</text>
</comment>
<evidence type="ECO:0000256" key="1">
    <source>
        <dbReference type="ARBA" id="ARBA00004123"/>
    </source>
</evidence>
<evidence type="ECO:0000313" key="10">
    <source>
        <dbReference type="Proteomes" id="UP000281245"/>
    </source>
</evidence>
<feature type="domain" description="DUF1907" evidence="7">
    <location>
        <begin position="20"/>
        <end position="316"/>
    </location>
</feature>
<dbReference type="Pfam" id="PF08925">
    <property type="entry name" value="DUF1907"/>
    <property type="match status" value="1"/>
</dbReference>
<evidence type="ECO:0000256" key="6">
    <source>
        <dbReference type="ARBA" id="ARBA00023242"/>
    </source>
</evidence>
<dbReference type="OrthoDB" id="5119241at2759"/>
<sequence>MPVTTTHPLSPPTLEDICSTLRPALKSNYKESTIDIVTCPDLTAPPFHLASPGLSGNESIADIGGQAHLFPRPLKEKKYSLVDCAKLMGMSQQRGLLIGAGAAPWHVIGQNAELAPNIGWEGSMDEEGKVRNQTFVMRVESQEGHVRCERLPSMECALMMNLYGCEGVAGDVLRVTAKGKRGQQGSFTECLRQALRAEYGEERQVSLGGVFVIKNGRAVFHVMPEFPPEEALPFPSRDAVSEWLIFHRFAAPMVCLSVLHSADPEKLGLRMEHTHCFSADKDEGGHYHHDVLPDENDDGEIEYEAYFNTAKVLYRIDMPS</sequence>
<organism evidence="8 10">
    <name type="scientific">Hortaea werneckii</name>
    <name type="common">Black yeast</name>
    <name type="synonym">Cladosporium werneckii</name>
    <dbReference type="NCBI Taxonomy" id="91943"/>
    <lineage>
        <taxon>Eukaryota</taxon>
        <taxon>Fungi</taxon>
        <taxon>Dikarya</taxon>
        <taxon>Ascomycota</taxon>
        <taxon>Pezizomycotina</taxon>
        <taxon>Dothideomycetes</taxon>
        <taxon>Dothideomycetidae</taxon>
        <taxon>Mycosphaerellales</taxon>
        <taxon>Teratosphaeriaceae</taxon>
        <taxon>Hortaea</taxon>
    </lineage>
</organism>